<evidence type="ECO:0000313" key="6">
    <source>
        <dbReference type="EMBL" id="TZE80808.1"/>
    </source>
</evidence>
<comment type="domain">
    <text evidence="4">The HXXXXD motif is essential for acyltransferase activity and may constitute the binding site for the phosphate moiety of the glycerol-3-phosphate.</text>
</comment>
<evidence type="ECO:0000256" key="4">
    <source>
        <dbReference type="RuleBase" id="RU361267"/>
    </source>
</evidence>
<comment type="similarity">
    <text evidence="1 4">Belongs to the 1-acyl-sn-glycerol-3-phosphate acyltransferase family.</text>
</comment>
<proteinExistence type="inferred from homology"/>
<accession>A0A5D8QBW5</accession>
<organism evidence="6 7">
    <name type="scientific">Calorimonas adulescens</name>
    <dbReference type="NCBI Taxonomy" id="2606906"/>
    <lineage>
        <taxon>Bacteria</taxon>
        <taxon>Bacillati</taxon>
        <taxon>Bacillota</taxon>
        <taxon>Clostridia</taxon>
        <taxon>Thermoanaerobacterales</taxon>
        <taxon>Thermoanaerobacteraceae</taxon>
        <taxon>Calorimonas</taxon>
    </lineage>
</organism>
<dbReference type="InterPro" id="IPR002123">
    <property type="entry name" value="Plipid/glycerol_acylTrfase"/>
</dbReference>
<reference evidence="6 7" key="1">
    <citation type="submission" date="2019-08" db="EMBL/GenBank/DDBJ databases">
        <title>Calorimonas adulescens gen. nov., sp. nov., an anaerobic thermophilic bacterium from Sakhalin hot spring.</title>
        <authorList>
            <person name="Khomyakova M.A."/>
            <person name="Merkel A.Y."/>
            <person name="Novikov A."/>
            <person name="Bonch-Osmolovskaya E.A."/>
            <person name="Slobodkin A.I."/>
        </authorList>
    </citation>
    <scope>NUCLEOTIDE SEQUENCE [LARGE SCALE GENOMIC DNA]</scope>
    <source>
        <strain evidence="6 7">A05MB</strain>
    </source>
</reference>
<gene>
    <name evidence="6" type="ORF">FWJ32_11925</name>
</gene>
<evidence type="ECO:0000256" key="3">
    <source>
        <dbReference type="ARBA" id="ARBA00023315"/>
    </source>
</evidence>
<dbReference type="GO" id="GO:0006654">
    <property type="term" value="P:phosphatidic acid biosynthetic process"/>
    <property type="evidence" value="ECO:0007669"/>
    <property type="project" value="TreeGrafter"/>
</dbReference>
<evidence type="ECO:0000259" key="5">
    <source>
        <dbReference type="SMART" id="SM00563"/>
    </source>
</evidence>
<feature type="domain" description="Phospholipid/glycerol acyltransferase" evidence="5">
    <location>
        <begin position="34"/>
        <end position="146"/>
    </location>
</feature>
<dbReference type="SMART" id="SM00563">
    <property type="entry name" value="PlsC"/>
    <property type="match status" value="1"/>
</dbReference>
<dbReference type="CDD" id="cd07989">
    <property type="entry name" value="LPLAT_AGPAT-like"/>
    <property type="match status" value="1"/>
</dbReference>
<keyword evidence="3 4" id="KW-0012">Acyltransferase</keyword>
<dbReference type="Proteomes" id="UP000322976">
    <property type="component" value="Unassembled WGS sequence"/>
</dbReference>
<dbReference type="InterPro" id="IPR004552">
    <property type="entry name" value="AGP_acyltrans"/>
</dbReference>
<dbReference type="GO" id="GO:0003841">
    <property type="term" value="F:1-acylglycerol-3-phosphate O-acyltransferase activity"/>
    <property type="evidence" value="ECO:0007669"/>
    <property type="project" value="UniProtKB-UniRule"/>
</dbReference>
<dbReference type="EMBL" id="VTPS01000023">
    <property type="protein sequence ID" value="TZE80808.1"/>
    <property type="molecule type" value="Genomic_DNA"/>
</dbReference>
<evidence type="ECO:0000256" key="1">
    <source>
        <dbReference type="ARBA" id="ARBA00008655"/>
    </source>
</evidence>
<dbReference type="PANTHER" id="PTHR10434:SF40">
    <property type="entry name" value="1-ACYL-SN-GLYCEROL-3-PHOSPHATE ACYLTRANSFERASE"/>
    <property type="match status" value="1"/>
</dbReference>
<evidence type="ECO:0000256" key="2">
    <source>
        <dbReference type="ARBA" id="ARBA00022679"/>
    </source>
</evidence>
<keyword evidence="7" id="KW-1185">Reference proteome</keyword>
<dbReference type="PANTHER" id="PTHR10434">
    <property type="entry name" value="1-ACYL-SN-GLYCEROL-3-PHOSPHATE ACYLTRANSFERASE"/>
    <property type="match status" value="1"/>
</dbReference>
<keyword evidence="4" id="KW-0443">Lipid metabolism</keyword>
<protein>
    <recommendedName>
        <fullName evidence="4">1-acyl-sn-glycerol-3-phosphate acyltransferase</fullName>
        <ecNumber evidence="4">2.3.1.51</ecNumber>
    </recommendedName>
</protein>
<sequence length="194" mass="21780">MFYRIAKFVVGTVLRILYKVEVIGLNNMPETGGCIICPNHKSNIDPPLVACFVNRTVYYMAKQELFENIFFSIILKALGAFPVKRGTSDISAIKYSMKLLKEGKVLGIFPEGTRSRNGELGQAEPGVAMLAIKMKVPVVPVAIIGNYKLFSKITIKLGASYDLSEYYNAKLTNEDYKRISQQIIDKIKLLMEEE</sequence>
<keyword evidence="4" id="KW-0444">Lipid biosynthesis</keyword>
<name>A0A5D8QBW5_9THEO</name>
<dbReference type="EC" id="2.3.1.51" evidence="4"/>
<keyword evidence="4" id="KW-1208">Phospholipid metabolism</keyword>
<comment type="catalytic activity">
    <reaction evidence="4">
        <text>a 1-acyl-sn-glycero-3-phosphate + an acyl-CoA = a 1,2-diacyl-sn-glycero-3-phosphate + CoA</text>
        <dbReference type="Rhea" id="RHEA:19709"/>
        <dbReference type="ChEBI" id="CHEBI:57287"/>
        <dbReference type="ChEBI" id="CHEBI:57970"/>
        <dbReference type="ChEBI" id="CHEBI:58342"/>
        <dbReference type="ChEBI" id="CHEBI:58608"/>
        <dbReference type="EC" id="2.3.1.51"/>
    </reaction>
</comment>
<dbReference type="NCBIfam" id="TIGR00530">
    <property type="entry name" value="AGP_acyltrn"/>
    <property type="match status" value="1"/>
</dbReference>
<dbReference type="RefSeq" id="WP_149546188.1">
    <property type="nucleotide sequence ID" value="NZ_VTPS01000023.1"/>
</dbReference>
<evidence type="ECO:0000313" key="7">
    <source>
        <dbReference type="Proteomes" id="UP000322976"/>
    </source>
</evidence>
<comment type="caution">
    <text evidence="6">The sequence shown here is derived from an EMBL/GenBank/DDBJ whole genome shotgun (WGS) entry which is preliminary data.</text>
</comment>
<dbReference type="AlphaFoldDB" id="A0A5D8QBW5"/>
<keyword evidence="2 4" id="KW-0808">Transferase</keyword>
<dbReference type="Pfam" id="PF01553">
    <property type="entry name" value="Acyltransferase"/>
    <property type="match status" value="1"/>
</dbReference>
<keyword evidence="4" id="KW-0594">Phospholipid biosynthesis</keyword>
<dbReference type="SUPFAM" id="SSF69593">
    <property type="entry name" value="Glycerol-3-phosphate (1)-acyltransferase"/>
    <property type="match status" value="1"/>
</dbReference>
<dbReference type="GO" id="GO:0016020">
    <property type="term" value="C:membrane"/>
    <property type="evidence" value="ECO:0007669"/>
    <property type="project" value="InterPro"/>
</dbReference>